<gene>
    <name evidence="1" type="ORF">C7959_1039</name>
</gene>
<reference evidence="1 2" key="1">
    <citation type="submission" date="2019-03" db="EMBL/GenBank/DDBJ databases">
        <title>Subsurface microbial communities from deep shales in Ohio and West Virginia, USA.</title>
        <authorList>
            <person name="Wrighton K."/>
        </authorList>
    </citation>
    <scope>NUCLEOTIDE SEQUENCE [LARGE SCALE GENOMIC DNA]</scope>
    <source>
        <strain evidence="1 2">MSL 6dP</strain>
    </source>
</reference>
<accession>A0A4R8H0X8</accession>
<sequence length="65" mass="7376">MKELSEEELLNDLLCDLMIVDLELQKEEINLEIIENKLKESISNCKSIIGLISDTKVVGEASKNR</sequence>
<name>A0A4R8H0X8_9FIRM</name>
<organism evidence="1 2">
    <name type="scientific">Orenia marismortui</name>
    <dbReference type="NCBI Taxonomy" id="46469"/>
    <lineage>
        <taxon>Bacteria</taxon>
        <taxon>Bacillati</taxon>
        <taxon>Bacillota</taxon>
        <taxon>Clostridia</taxon>
        <taxon>Halanaerobiales</taxon>
        <taxon>Halobacteroidaceae</taxon>
        <taxon>Orenia</taxon>
    </lineage>
</organism>
<dbReference type="RefSeq" id="WP_134114740.1">
    <property type="nucleotide sequence ID" value="NZ_SOEG01000003.1"/>
</dbReference>
<evidence type="ECO:0000313" key="2">
    <source>
        <dbReference type="Proteomes" id="UP000295832"/>
    </source>
</evidence>
<dbReference type="STRING" id="926561.GCA_000379025_01676"/>
<proteinExistence type="predicted"/>
<protein>
    <submittedName>
        <fullName evidence="1">Uncharacterized protein</fullName>
    </submittedName>
</protein>
<comment type="caution">
    <text evidence="1">The sequence shown here is derived from an EMBL/GenBank/DDBJ whole genome shotgun (WGS) entry which is preliminary data.</text>
</comment>
<dbReference type="Proteomes" id="UP000295832">
    <property type="component" value="Unassembled WGS sequence"/>
</dbReference>
<dbReference type="EMBL" id="SOEG01000003">
    <property type="protein sequence ID" value="TDX53157.1"/>
    <property type="molecule type" value="Genomic_DNA"/>
</dbReference>
<evidence type="ECO:0000313" key="1">
    <source>
        <dbReference type="EMBL" id="TDX53157.1"/>
    </source>
</evidence>
<dbReference type="AlphaFoldDB" id="A0A4R8H0X8"/>
<keyword evidence="2" id="KW-1185">Reference proteome</keyword>